<reference evidence="2 3" key="2">
    <citation type="journal article" date="2018" name="Proc. Natl. Acad. Sci.">
        <title>RNAi is a critical determinant of centromere evolution in closely related fungi.</title>
        <authorList>
            <person name="Yadav V."/>
            <person name="Sun S."/>
            <person name="Billmyre R.B."/>
            <person name="Thimmappa B.C."/>
            <person name="Shea T."/>
            <person name="Lintner R."/>
            <person name="Bakkeren G."/>
            <person name="Cuomo C.A."/>
            <person name="Heitman J."/>
            <person name="Sanyal K."/>
        </authorList>
    </citation>
    <scope>NUCLEOTIDE SEQUENCE [LARGE SCALE GENOMIC DNA]</scope>
    <source>
        <strain evidence="2 3">R265</strain>
    </source>
</reference>
<feature type="compositionally biased region" description="Low complexity" evidence="1">
    <location>
        <begin position="257"/>
        <end position="271"/>
    </location>
</feature>
<dbReference type="GO" id="GO:0006360">
    <property type="term" value="P:transcription by RNA polymerase I"/>
    <property type="evidence" value="ECO:0007669"/>
    <property type="project" value="InterPro"/>
</dbReference>
<gene>
    <name evidence="2" type="ORF">CNBG_3172</name>
</gene>
<dbReference type="KEGG" id="cdeu:CNBG_3172"/>
<dbReference type="OMA" id="DMYLAPR"/>
<dbReference type="AlphaFoldDB" id="A0A095CCR0"/>
<evidence type="ECO:0000313" key="2">
    <source>
        <dbReference type="EMBL" id="KGB77334.1"/>
    </source>
</evidence>
<dbReference type="RefSeq" id="XP_062883153.1">
    <property type="nucleotide sequence ID" value="XM_063027198.1"/>
</dbReference>
<evidence type="ECO:0000256" key="1">
    <source>
        <dbReference type="SAM" id="MobiDB-lite"/>
    </source>
</evidence>
<evidence type="ECO:0008006" key="4">
    <source>
        <dbReference type="Google" id="ProtNLM"/>
    </source>
</evidence>
<evidence type="ECO:0000313" key="3">
    <source>
        <dbReference type="Proteomes" id="UP000029445"/>
    </source>
</evidence>
<reference evidence="2 3" key="1">
    <citation type="journal article" date="2011" name="MBio">
        <title>Genome variation in Cryptococcus gattii, an emerging pathogen of immunocompetent hosts.</title>
        <authorList>
            <person name="D'Souza C.A."/>
            <person name="Kronstad J.W."/>
            <person name="Taylor G."/>
            <person name="Warren R."/>
            <person name="Yuen M."/>
            <person name="Hu G."/>
            <person name="Jung W.H."/>
            <person name="Sham A."/>
            <person name="Kidd S.E."/>
            <person name="Tangen K."/>
            <person name="Lee N."/>
            <person name="Zeilmaker T."/>
            <person name="Sawkins J."/>
            <person name="McVicker G."/>
            <person name="Shah S."/>
            <person name="Gnerre S."/>
            <person name="Griggs A."/>
            <person name="Zeng Q."/>
            <person name="Bartlett K."/>
            <person name="Li W."/>
            <person name="Wang X."/>
            <person name="Heitman J."/>
            <person name="Stajich J.E."/>
            <person name="Fraser J.A."/>
            <person name="Meyer W."/>
            <person name="Carter D."/>
            <person name="Schein J."/>
            <person name="Krzywinski M."/>
            <person name="Kwon-Chung K.J."/>
            <person name="Varma A."/>
            <person name="Wang J."/>
            <person name="Brunham R."/>
            <person name="Fyfe M."/>
            <person name="Ouellette B.F."/>
            <person name="Siddiqui A."/>
            <person name="Marra M."/>
            <person name="Jones S."/>
            <person name="Holt R."/>
            <person name="Birren B.W."/>
            <person name="Galagan J.E."/>
            <person name="Cuomo C.A."/>
        </authorList>
    </citation>
    <scope>NUCLEOTIDE SEQUENCE [LARGE SCALE GENOMIC DNA]</scope>
    <source>
        <strain evidence="2 3">R265</strain>
    </source>
</reference>
<dbReference type="Pfam" id="PF08208">
    <property type="entry name" value="RNA_polI_A34"/>
    <property type="match status" value="1"/>
</dbReference>
<name>A0A095CCR0_CRYD2</name>
<feature type="compositionally biased region" description="Basic residues" evidence="1">
    <location>
        <begin position="341"/>
        <end position="351"/>
    </location>
</feature>
<sequence length="351" mass="37472">MASASTSKDSAKRSKPKAAPSVKPDIASQVDSASSGSDSESGSDASTDSESVDSDQDLENVEPRRNKGKETARKSIAPAGSFDKYKPPAGMTELGITTEFVKSEFEWDALASRPGIELWAIRAPRDLKPSRLSALSIPVPKKDEPLTGNLKTKSQSYILRTAGFTGSSSSSKAGEQGQGLVDSLGMGDGQGVDQLAEEGGEEMGGMRLLVPRVKENGKLYVAPLPISRHLIITPDFSTESTFDAQTAEPIPDFLNEAQQASSSSSSSAPPAKRAQPTHLMKFRNHTYGFNTPGPEKTSKKLRGEVMNVEQQVGREAAASEAAAESKKEKKRKTEKDDSPAKAKKKAKKSKD</sequence>
<feature type="compositionally biased region" description="Basic and acidic residues" evidence="1">
    <location>
        <begin position="61"/>
        <end position="73"/>
    </location>
</feature>
<feature type="region of interest" description="Disordered" evidence="1">
    <location>
        <begin position="256"/>
        <end position="351"/>
    </location>
</feature>
<dbReference type="VEuPathDB" id="FungiDB:CNBG_3172"/>
<proteinExistence type="predicted"/>
<dbReference type="GeneID" id="88179473"/>
<dbReference type="Gene3D" id="6.20.250.70">
    <property type="match status" value="1"/>
</dbReference>
<dbReference type="OrthoDB" id="76224at2759"/>
<accession>A0A095CCR0</accession>
<dbReference type="InterPro" id="IPR013240">
    <property type="entry name" value="DNA-dir_RNA_pol1_su_RPA34"/>
</dbReference>
<dbReference type="EMBL" id="CP025759">
    <property type="protein sequence ID" value="KGB77334.1"/>
    <property type="molecule type" value="Genomic_DNA"/>
</dbReference>
<dbReference type="Proteomes" id="UP000029445">
    <property type="component" value="Chromosome 1"/>
</dbReference>
<organism evidence="2 3">
    <name type="scientific">Cryptococcus deuterogattii (strain R265)</name>
    <name type="common">Cryptococcus gattii VGII (strain R265)</name>
    <dbReference type="NCBI Taxonomy" id="294750"/>
    <lineage>
        <taxon>Eukaryota</taxon>
        <taxon>Fungi</taxon>
        <taxon>Dikarya</taxon>
        <taxon>Basidiomycota</taxon>
        <taxon>Agaricomycotina</taxon>
        <taxon>Tremellomycetes</taxon>
        <taxon>Tremellales</taxon>
        <taxon>Cryptococcaceae</taxon>
        <taxon>Cryptococcus</taxon>
        <taxon>Cryptococcus gattii species complex</taxon>
    </lineage>
</organism>
<keyword evidence="3" id="KW-1185">Reference proteome</keyword>
<feature type="compositionally biased region" description="Low complexity" evidence="1">
    <location>
        <begin position="31"/>
        <end position="49"/>
    </location>
</feature>
<dbReference type="HOGENOM" id="CLU_776161_0_0_1"/>
<feature type="compositionally biased region" description="Acidic residues" evidence="1">
    <location>
        <begin position="50"/>
        <end position="60"/>
    </location>
</feature>
<protein>
    <recommendedName>
        <fullName evidence="4">DNA-directed RNA polymerase I subunit RPA34.5</fullName>
    </recommendedName>
</protein>
<feature type="region of interest" description="Disordered" evidence="1">
    <location>
        <begin position="1"/>
        <end position="90"/>
    </location>
</feature>
<feature type="compositionally biased region" description="Basic and acidic residues" evidence="1">
    <location>
        <begin position="323"/>
        <end position="340"/>
    </location>
</feature>